<reference evidence="2 3" key="1">
    <citation type="journal article" date="2016" name="Nat. Commun.">
        <title>Thousands of microbial genomes shed light on interconnected biogeochemical processes in an aquifer system.</title>
        <authorList>
            <person name="Anantharaman K."/>
            <person name="Brown C.T."/>
            <person name="Hug L.A."/>
            <person name="Sharon I."/>
            <person name="Castelle C.J."/>
            <person name="Probst A.J."/>
            <person name="Thomas B.C."/>
            <person name="Singh A."/>
            <person name="Wilkins M.J."/>
            <person name="Karaoz U."/>
            <person name="Brodie E.L."/>
            <person name="Williams K.H."/>
            <person name="Hubbard S.S."/>
            <person name="Banfield J.F."/>
        </authorList>
    </citation>
    <scope>NUCLEOTIDE SEQUENCE [LARGE SCALE GENOMIC DNA]</scope>
</reference>
<dbReference type="SUPFAM" id="SSF53448">
    <property type="entry name" value="Nucleotide-diphospho-sugar transferases"/>
    <property type="match status" value="1"/>
</dbReference>
<sequence>MVIVVIPAYNEEKTIKEVVREVKKEADEVIVVDDGSKDKTLMLARHEGAIVLRHVINRGQGAALQTGNRYALCRGADIIVHFDADGQHKAEDIRKLVKPIMNNECDAVLGSKFLGDTSYIPFTKKFFILKPAIILNRLLTGLKLTDVHNGLRAMSRHAAKKIMITQDKMAHNTEIPAEIKRNKLRWREVAVEFVYNEYGQGLGG</sequence>
<dbReference type="CDD" id="cd04179">
    <property type="entry name" value="DPM_DPG-synthase_like"/>
    <property type="match status" value="1"/>
</dbReference>
<protein>
    <recommendedName>
        <fullName evidence="1">Glycosyltransferase 2-like domain-containing protein</fullName>
    </recommendedName>
</protein>
<dbReference type="Pfam" id="PF00535">
    <property type="entry name" value="Glycos_transf_2"/>
    <property type="match status" value="1"/>
</dbReference>
<feature type="domain" description="Glycosyltransferase 2-like" evidence="1">
    <location>
        <begin position="4"/>
        <end position="162"/>
    </location>
</feature>
<evidence type="ECO:0000259" key="1">
    <source>
        <dbReference type="Pfam" id="PF00535"/>
    </source>
</evidence>
<accession>A0A1F5S5X7</accession>
<dbReference type="STRING" id="1797985.A2Y83_02735"/>
<dbReference type="AlphaFoldDB" id="A0A1F5S5X7"/>
<dbReference type="InterPro" id="IPR001173">
    <property type="entry name" value="Glyco_trans_2-like"/>
</dbReference>
<comment type="caution">
    <text evidence="2">The sequence shown here is derived from an EMBL/GenBank/DDBJ whole genome shotgun (WGS) entry which is preliminary data.</text>
</comment>
<gene>
    <name evidence="2" type="ORF">A2Y83_02735</name>
</gene>
<dbReference type="PANTHER" id="PTHR48090">
    <property type="entry name" value="UNDECAPRENYL-PHOSPHATE 4-DEOXY-4-FORMAMIDO-L-ARABINOSE TRANSFERASE-RELATED"/>
    <property type="match status" value="1"/>
</dbReference>
<dbReference type="InterPro" id="IPR050256">
    <property type="entry name" value="Glycosyltransferase_2"/>
</dbReference>
<dbReference type="Proteomes" id="UP000178323">
    <property type="component" value="Unassembled WGS sequence"/>
</dbReference>
<name>A0A1F5S5X7_9BACT</name>
<dbReference type="Gene3D" id="3.90.550.10">
    <property type="entry name" value="Spore Coat Polysaccharide Biosynthesis Protein SpsA, Chain A"/>
    <property type="match status" value="1"/>
</dbReference>
<dbReference type="PANTHER" id="PTHR48090:SF7">
    <property type="entry name" value="RFBJ PROTEIN"/>
    <property type="match status" value="1"/>
</dbReference>
<proteinExistence type="predicted"/>
<dbReference type="EMBL" id="MFFS01000046">
    <property type="protein sequence ID" value="OGF21962.1"/>
    <property type="molecule type" value="Genomic_DNA"/>
</dbReference>
<feature type="non-terminal residue" evidence="2">
    <location>
        <position position="204"/>
    </location>
</feature>
<evidence type="ECO:0000313" key="3">
    <source>
        <dbReference type="Proteomes" id="UP000178323"/>
    </source>
</evidence>
<evidence type="ECO:0000313" key="2">
    <source>
        <dbReference type="EMBL" id="OGF21962.1"/>
    </source>
</evidence>
<organism evidence="2 3">
    <name type="scientific">Candidatus Falkowbacteria bacterium RBG_13_39_14</name>
    <dbReference type="NCBI Taxonomy" id="1797985"/>
    <lineage>
        <taxon>Bacteria</taxon>
        <taxon>Candidatus Falkowiibacteriota</taxon>
    </lineage>
</organism>
<dbReference type="InterPro" id="IPR029044">
    <property type="entry name" value="Nucleotide-diphossugar_trans"/>
</dbReference>